<name>A0A1M4SCK7_9BACT</name>
<dbReference type="RefSeq" id="WP_175545986.1">
    <property type="nucleotide sequence ID" value="NZ_FQUU01000001.1"/>
</dbReference>
<protein>
    <submittedName>
        <fullName evidence="2">Uncharacterized protein</fullName>
    </submittedName>
</protein>
<accession>A0A1M4SCK7</accession>
<dbReference type="EMBL" id="FQUU01000001">
    <property type="protein sequence ID" value="SHE29931.1"/>
    <property type="molecule type" value="Genomic_DNA"/>
</dbReference>
<keyword evidence="1" id="KW-0175">Coiled coil</keyword>
<evidence type="ECO:0000313" key="2">
    <source>
        <dbReference type="EMBL" id="SHE29931.1"/>
    </source>
</evidence>
<dbReference type="AlphaFoldDB" id="A0A1M4SCK7"/>
<evidence type="ECO:0000256" key="1">
    <source>
        <dbReference type="SAM" id="Coils"/>
    </source>
</evidence>
<proteinExistence type="predicted"/>
<reference evidence="2 3" key="1">
    <citation type="submission" date="2016-11" db="EMBL/GenBank/DDBJ databases">
        <authorList>
            <person name="Jaros S."/>
            <person name="Januszkiewicz K."/>
            <person name="Wedrychowicz H."/>
        </authorList>
    </citation>
    <scope>NUCLEOTIDE SEQUENCE [LARGE SCALE GENOMIC DNA]</scope>
    <source>
        <strain evidence="2 3">DSM 18119</strain>
    </source>
</reference>
<feature type="coiled-coil region" evidence="1">
    <location>
        <begin position="3"/>
        <end position="30"/>
    </location>
</feature>
<sequence>MNTDEKQMANNEIEERISQLEEEYTQALKTNADIHALSSIWQRIKVLKAELKLR</sequence>
<keyword evidence="3" id="KW-1185">Reference proteome</keyword>
<dbReference type="STRING" id="1121884.SAMN02745131_00065"/>
<dbReference type="Proteomes" id="UP000184048">
    <property type="component" value="Unassembled WGS sequence"/>
</dbReference>
<gene>
    <name evidence="2" type="ORF">SAMN02745131_00065</name>
</gene>
<organism evidence="2 3">
    <name type="scientific">Flavisolibacter ginsengisoli DSM 18119</name>
    <dbReference type="NCBI Taxonomy" id="1121884"/>
    <lineage>
        <taxon>Bacteria</taxon>
        <taxon>Pseudomonadati</taxon>
        <taxon>Bacteroidota</taxon>
        <taxon>Chitinophagia</taxon>
        <taxon>Chitinophagales</taxon>
        <taxon>Chitinophagaceae</taxon>
        <taxon>Flavisolibacter</taxon>
    </lineage>
</organism>
<evidence type="ECO:0000313" key="3">
    <source>
        <dbReference type="Proteomes" id="UP000184048"/>
    </source>
</evidence>